<organism evidence="3 4">
    <name type="scientific">Polyplosphaeria fusca</name>
    <dbReference type="NCBI Taxonomy" id="682080"/>
    <lineage>
        <taxon>Eukaryota</taxon>
        <taxon>Fungi</taxon>
        <taxon>Dikarya</taxon>
        <taxon>Ascomycota</taxon>
        <taxon>Pezizomycotina</taxon>
        <taxon>Dothideomycetes</taxon>
        <taxon>Pleosporomycetidae</taxon>
        <taxon>Pleosporales</taxon>
        <taxon>Tetraplosphaeriaceae</taxon>
        <taxon>Polyplosphaeria</taxon>
    </lineage>
</organism>
<feature type="transmembrane region" description="Helical" evidence="2">
    <location>
        <begin position="207"/>
        <end position="228"/>
    </location>
</feature>
<sequence length="379" mass="41479">MAKTSAPAPVPVAGSVISVMISMVTFGVLAVCLTRRLQNIAKWRSLPLASLLIIIIYLDSTLFVFVTAIIARGLGINESLGICDGAILLCLICYMSTKVLIYYFLVEKAYIIRGSRLPRLKTKLWLFNFFGMIVPYLIVIVLNFIFRIAYISDKGVCIIGMKKISMYPLIIFDVIVNVYLTLLFILPLRKLYSYQHNMNAALRTMAFRSFIGSCATLTSSVVNLTILMVLKGEPAWICLMCCNADVLFSVVVLHWVTAIDSNRGTTNSASNFSQGGGQSRSQPGEERRKSGGMPISFISALKTVNKESENLGGTVTTECCRISPKGSTTGSEDDIVELHQIHVHTSHTVEVETDTSSGTGSRVDDQGYPGKSATVSKIV</sequence>
<name>A0A9P4V6G5_9PLEO</name>
<keyword evidence="4" id="KW-1185">Reference proteome</keyword>
<evidence type="ECO:0000256" key="1">
    <source>
        <dbReference type="SAM" id="MobiDB-lite"/>
    </source>
</evidence>
<feature type="transmembrane region" description="Helical" evidence="2">
    <location>
        <begin position="12"/>
        <end position="34"/>
    </location>
</feature>
<keyword evidence="2" id="KW-0812">Transmembrane</keyword>
<reference evidence="3" key="1">
    <citation type="journal article" date="2020" name="Stud. Mycol.">
        <title>101 Dothideomycetes genomes: a test case for predicting lifestyles and emergence of pathogens.</title>
        <authorList>
            <person name="Haridas S."/>
            <person name="Albert R."/>
            <person name="Binder M."/>
            <person name="Bloem J."/>
            <person name="Labutti K."/>
            <person name="Salamov A."/>
            <person name="Andreopoulos B."/>
            <person name="Baker S."/>
            <person name="Barry K."/>
            <person name="Bills G."/>
            <person name="Bluhm B."/>
            <person name="Cannon C."/>
            <person name="Castanera R."/>
            <person name="Culley D."/>
            <person name="Daum C."/>
            <person name="Ezra D."/>
            <person name="Gonzalez J."/>
            <person name="Henrissat B."/>
            <person name="Kuo A."/>
            <person name="Liang C."/>
            <person name="Lipzen A."/>
            <person name="Lutzoni F."/>
            <person name="Magnuson J."/>
            <person name="Mondo S."/>
            <person name="Nolan M."/>
            <person name="Ohm R."/>
            <person name="Pangilinan J."/>
            <person name="Park H.-J."/>
            <person name="Ramirez L."/>
            <person name="Alfaro M."/>
            <person name="Sun H."/>
            <person name="Tritt A."/>
            <person name="Yoshinaga Y."/>
            <person name="Zwiers L.-H."/>
            <person name="Turgeon B."/>
            <person name="Goodwin S."/>
            <person name="Spatafora J."/>
            <person name="Crous P."/>
            <person name="Grigoriev I."/>
        </authorList>
    </citation>
    <scope>NUCLEOTIDE SEQUENCE</scope>
    <source>
        <strain evidence="3">CBS 125425</strain>
    </source>
</reference>
<proteinExistence type="predicted"/>
<dbReference type="PANTHER" id="PTHR38848:SF3">
    <property type="entry name" value="G-PROTEIN COUPLED RECEPTORS FAMILY 3 PROFILE DOMAIN-CONTAINING PROTEIN"/>
    <property type="match status" value="1"/>
</dbReference>
<feature type="region of interest" description="Disordered" evidence="1">
    <location>
        <begin position="267"/>
        <end position="292"/>
    </location>
</feature>
<feature type="transmembrane region" description="Helical" evidence="2">
    <location>
        <begin position="166"/>
        <end position="186"/>
    </location>
</feature>
<accession>A0A9P4V6G5</accession>
<dbReference type="EMBL" id="ML996110">
    <property type="protein sequence ID" value="KAF2738283.1"/>
    <property type="molecule type" value="Genomic_DNA"/>
</dbReference>
<evidence type="ECO:0000313" key="4">
    <source>
        <dbReference type="Proteomes" id="UP000799444"/>
    </source>
</evidence>
<dbReference type="PANTHER" id="PTHR38848">
    <property type="entry name" value="G-PROTEIN COUPLED RECEPTORS FAMILY 3 PROFILE DOMAIN-CONTAINING PROTEIN"/>
    <property type="match status" value="1"/>
</dbReference>
<keyword evidence="2" id="KW-0472">Membrane</keyword>
<protein>
    <submittedName>
        <fullName evidence="3">Uncharacterized protein</fullName>
    </submittedName>
</protein>
<feature type="transmembrane region" description="Helical" evidence="2">
    <location>
        <begin position="46"/>
        <end position="74"/>
    </location>
</feature>
<evidence type="ECO:0000313" key="3">
    <source>
        <dbReference type="EMBL" id="KAF2738283.1"/>
    </source>
</evidence>
<feature type="region of interest" description="Disordered" evidence="1">
    <location>
        <begin position="348"/>
        <end position="379"/>
    </location>
</feature>
<comment type="caution">
    <text evidence="3">The sequence shown here is derived from an EMBL/GenBank/DDBJ whole genome shotgun (WGS) entry which is preliminary data.</text>
</comment>
<feature type="transmembrane region" description="Helical" evidence="2">
    <location>
        <begin position="234"/>
        <end position="256"/>
    </location>
</feature>
<dbReference type="OrthoDB" id="3210850at2759"/>
<dbReference type="Proteomes" id="UP000799444">
    <property type="component" value="Unassembled WGS sequence"/>
</dbReference>
<feature type="transmembrane region" description="Helical" evidence="2">
    <location>
        <begin position="125"/>
        <end position="146"/>
    </location>
</feature>
<gene>
    <name evidence="3" type="ORF">EJ04DRAFT_560870</name>
</gene>
<dbReference type="AlphaFoldDB" id="A0A9P4V6G5"/>
<feature type="transmembrane region" description="Helical" evidence="2">
    <location>
        <begin position="86"/>
        <end position="105"/>
    </location>
</feature>
<evidence type="ECO:0000256" key="2">
    <source>
        <dbReference type="SAM" id="Phobius"/>
    </source>
</evidence>
<keyword evidence="2" id="KW-1133">Transmembrane helix</keyword>